<reference evidence="3" key="1">
    <citation type="submission" date="2014-04" db="EMBL/GenBank/DDBJ databases">
        <title>Evolutionary Origins and Diversification of the Mycorrhizal Mutualists.</title>
        <authorList>
            <consortium name="DOE Joint Genome Institute"/>
            <consortium name="Mycorrhizal Genomics Consortium"/>
            <person name="Kohler A."/>
            <person name="Kuo A."/>
            <person name="Nagy L.G."/>
            <person name="Floudas D."/>
            <person name="Copeland A."/>
            <person name="Barry K.W."/>
            <person name="Cichocki N."/>
            <person name="Veneault-Fourrey C."/>
            <person name="LaButti K."/>
            <person name="Lindquist E.A."/>
            <person name="Lipzen A."/>
            <person name="Lundell T."/>
            <person name="Morin E."/>
            <person name="Murat C."/>
            <person name="Riley R."/>
            <person name="Ohm R."/>
            <person name="Sun H."/>
            <person name="Tunlid A."/>
            <person name="Henrissat B."/>
            <person name="Grigoriev I.V."/>
            <person name="Hibbett D.S."/>
            <person name="Martin F."/>
        </authorList>
    </citation>
    <scope>NUCLEOTIDE SEQUENCE [LARGE SCALE GENOMIC DNA]</scope>
    <source>
        <strain evidence="3">FD-334 SS-4</strain>
    </source>
</reference>
<proteinExistence type="predicted"/>
<feature type="compositionally biased region" description="Polar residues" evidence="1">
    <location>
        <begin position="10"/>
        <end position="31"/>
    </location>
</feature>
<accession>A0A0D2KJC8</accession>
<feature type="region of interest" description="Disordered" evidence="1">
    <location>
        <begin position="1"/>
        <end position="139"/>
    </location>
</feature>
<protein>
    <submittedName>
        <fullName evidence="2">Uncharacterized protein</fullName>
    </submittedName>
</protein>
<sequence length="139" mass="14530">MAATEAEQAPDSTLGTVGSQEENSAMSTTVASAARKPTYRDVVVTGSRHASPEPQQNAGEANTLFDGLEHLPSNEDLEAWLDAPQEPSRSFEPTPPAEQPWTTVECRSRRSQSSGSHGSAGGPSPVTLGKAPRAAAPPH</sequence>
<evidence type="ECO:0000313" key="2">
    <source>
        <dbReference type="EMBL" id="KJA14732.1"/>
    </source>
</evidence>
<keyword evidence="3" id="KW-1185">Reference proteome</keyword>
<organism evidence="2 3">
    <name type="scientific">Hypholoma sublateritium (strain FD-334 SS-4)</name>
    <dbReference type="NCBI Taxonomy" id="945553"/>
    <lineage>
        <taxon>Eukaryota</taxon>
        <taxon>Fungi</taxon>
        <taxon>Dikarya</taxon>
        <taxon>Basidiomycota</taxon>
        <taxon>Agaricomycotina</taxon>
        <taxon>Agaricomycetes</taxon>
        <taxon>Agaricomycetidae</taxon>
        <taxon>Agaricales</taxon>
        <taxon>Agaricineae</taxon>
        <taxon>Strophariaceae</taxon>
        <taxon>Hypholoma</taxon>
    </lineage>
</organism>
<name>A0A0D2KJC8_HYPSF</name>
<dbReference type="EMBL" id="KN817667">
    <property type="protein sequence ID" value="KJA14732.1"/>
    <property type="molecule type" value="Genomic_DNA"/>
</dbReference>
<gene>
    <name evidence="2" type="ORF">HYPSUDRAFT_208461</name>
</gene>
<evidence type="ECO:0000313" key="3">
    <source>
        <dbReference type="Proteomes" id="UP000054270"/>
    </source>
</evidence>
<dbReference type="Proteomes" id="UP000054270">
    <property type="component" value="Unassembled WGS sequence"/>
</dbReference>
<dbReference type="AlphaFoldDB" id="A0A0D2KJC8"/>
<evidence type="ECO:0000256" key="1">
    <source>
        <dbReference type="SAM" id="MobiDB-lite"/>
    </source>
</evidence>